<proteinExistence type="predicted"/>
<accession>A0A9Q8SCY7</accession>
<sequence>MAPWLRCRPNDAPKKIEAAGSVVDCWWWWFPLKGDLINQQISFFSFVPLSRLEARPSFSRIGVD</sequence>
<dbReference type="EMBL" id="CP019471">
    <property type="protein sequence ID" value="UQC74651.1"/>
    <property type="molecule type" value="Genomic_DNA"/>
</dbReference>
<name>A0A9Q8SCY7_9PEZI</name>
<evidence type="ECO:0000313" key="2">
    <source>
        <dbReference type="Proteomes" id="UP000830671"/>
    </source>
</evidence>
<gene>
    <name evidence="1" type="ORF">CLUP02_01302</name>
</gene>
<dbReference type="RefSeq" id="XP_049136301.1">
    <property type="nucleotide sequence ID" value="XM_049280344.1"/>
</dbReference>
<organism evidence="1 2">
    <name type="scientific">Colletotrichum lupini</name>
    <dbReference type="NCBI Taxonomy" id="145971"/>
    <lineage>
        <taxon>Eukaryota</taxon>
        <taxon>Fungi</taxon>
        <taxon>Dikarya</taxon>
        <taxon>Ascomycota</taxon>
        <taxon>Pezizomycotina</taxon>
        <taxon>Sordariomycetes</taxon>
        <taxon>Hypocreomycetidae</taxon>
        <taxon>Glomerellales</taxon>
        <taxon>Glomerellaceae</taxon>
        <taxon>Colletotrichum</taxon>
        <taxon>Colletotrichum acutatum species complex</taxon>
    </lineage>
</organism>
<dbReference type="GeneID" id="73335354"/>
<dbReference type="AlphaFoldDB" id="A0A9Q8SCY7"/>
<evidence type="ECO:0000313" key="1">
    <source>
        <dbReference type="EMBL" id="UQC74651.1"/>
    </source>
</evidence>
<protein>
    <submittedName>
        <fullName evidence="1">Uncharacterized protein</fullName>
    </submittedName>
</protein>
<reference evidence="1" key="1">
    <citation type="journal article" date="2021" name="Mol. Plant Microbe Interact.">
        <title>Complete Genome Sequence of the Plant-Pathogenic Fungus Colletotrichum lupini.</title>
        <authorList>
            <person name="Baroncelli R."/>
            <person name="Pensec F."/>
            <person name="Da Lio D."/>
            <person name="Boufleur T."/>
            <person name="Vicente I."/>
            <person name="Sarrocco S."/>
            <person name="Picot A."/>
            <person name="Baraldi E."/>
            <person name="Sukno S."/>
            <person name="Thon M."/>
            <person name="Le Floch G."/>
        </authorList>
    </citation>
    <scope>NUCLEOTIDE SEQUENCE</scope>
    <source>
        <strain evidence="1">IMI 504893</strain>
    </source>
</reference>
<keyword evidence="2" id="KW-1185">Reference proteome</keyword>
<dbReference type="KEGG" id="clup:CLUP02_01302"/>
<dbReference type="Proteomes" id="UP000830671">
    <property type="component" value="Chromosome 1"/>
</dbReference>